<protein>
    <submittedName>
        <fullName evidence="8">Chromate transporter</fullName>
    </submittedName>
</protein>
<proteinExistence type="inferred from homology"/>
<evidence type="ECO:0000313" key="8">
    <source>
        <dbReference type="EMBL" id="MEB3101513.1"/>
    </source>
</evidence>
<organism evidence="8 9">
    <name type="scientific">Ferviditalea candida</name>
    <dbReference type="NCBI Taxonomy" id="3108399"/>
    <lineage>
        <taxon>Bacteria</taxon>
        <taxon>Bacillati</taxon>
        <taxon>Bacillota</taxon>
        <taxon>Bacilli</taxon>
        <taxon>Bacillales</taxon>
        <taxon>Paenibacillaceae</taxon>
        <taxon>Ferviditalea</taxon>
    </lineage>
</organism>
<evidence type="ECO:0000256" key="2">
    <source>
        <dbReference type="ARBA" id="ARBA00005262"/>
    </source>
</evidence>
<keyword evidence="3" id="KW-1003">Cell membrane</keyword>
<dbReference type="PANTHER" id="PTHR43663">
    <property type="entry name" value="CHROMATE TRANSPORT PROTEIN-RELATED"/>
    <property type="match status" value="1"/>
</dbReference>
<feature type="transmembrane region" description="Helical" evidence="7">
    <location>
        <begin position="137"/>
        <end position="155"/>
    </location>
</feature>
<feature type="transmembrane region" description="Helical" evidence="7">
    <location>
        <begin position="6"/>
        <end position="24"/>
    </location>
</feature>
<comment type="similarity">
    <text evidence="2">Belongs to the chromate ion transporter (CHR) (TC 2.A.51) family.</text>
</comment>
<evidence type="ECO:0000256" key="5">
    <source>
        <dbReference type="ARBA" id="ARBA00022989"/>
    </source>
</evidence>
<dbReference type="Proteomes" id="UP001310386">
    <property type="component" value="Unassembled WGS sequence"/>
</dbReference>
<feature type="transmembrane region" description="Helical" evidence="7">
    <location>
        <begin position="74"/>
        <end position="97"/>
    </location>
</feature>
<dbReference type="Pfam" id="PF02417">
    <property type="entry name" value="Chromate_transp"/>
    <property type="match status" value="1"/>
</dbReference>
<dbReference type="RefSeq" id="WP_371753631.1">
    <property type="nucleotide sequence ID" value="NZ_JAYJLD010000008.1"/>
</dbReference>
<gene>
    <name evidence="8" type="ORF">VF724_07530</name>
</gene>
<evidence type="ECO:0000256" key="6">
    <source>
        <dbReference type="ARBA" id="ARBA00023136"/>
    </source>
</evidence>
<evidence type="ECO:0000256" key="4">
    <source>
        <dbReference type="ARBA" id="ARBA00022692"/>
    </source>
</evidence>
<evidence type="ECO:0000256" key="3">
    <source>
        <dbReference type="ARBA" id="ARBA00022475"/>
    </source>
</evidence>
<evidence type="ECO:0000256" key="1">
    <source>
        <dbReference type="ARBA" id="ARBA00004651"/>
    </source>
</evidence>
<evidence type="ECO:0000256" key="7">
    <source>
        <dbReference type="SAM" id="Phobius"/>
    </source>
</evidence>
<evidence type="ECO:0000313" key="9">
    <source>
        <dbReference type="Proteomes" id="UP001310386"/>
    </source>
</evidence>
<reference evidence="8" key="1">
    <citation type="submission" date="2023-12" db="EMBL/GenBank/DDBJ databases">
        <title>Fervidustalea candida gen. nov., sp. nov., a novel member of the family Paenibacillaceae isolated from a geothermal area.</title>
        <authorList>
            <person name="Li W.-J."/>
            <person name="Jiao J.-Y."/>
            <person name="Chen Y."/>
        </authorList>
    </citation>
    <scope>NUCLEOTIDE SEQUENCE</scope>
    <source>
        <strain evidence="8">SYSU GA230002</strain>
    </source>
</reference>
<name>A0ABU5ZG76_9BACL</name>
<dbReference type="InterPro" id="IPR052518">
    <property type="entry name" value="CHR_Transporter"/>
</dbReference>
<feature type="transmembrane region" description="Helical" evidence="7">
    <location>
        <begin position="109"/>
        <end position="131"/>
    </location>
</feature>
<keyword evidence="6 7" id="KW-0472">Membrane</keyword>
<comment type="caution">
    <text evidence="8">The sequence shown here is derived from an EMBL/GenBank/DDBJ whole genome shotgun (WGS) entry which is preliminary data.</text>
</comment>
<keyword evidence="4 7" id="KW-0812">Transmembrane</keyword>
<keyword evidence="5 7" id="KW-1133">Transmembrane helix</keyword>
<feature type="transmembrane region" description="Helical" evidence="7">
    <location>
        <begin position="160"/>
        <end position="177"/>
    </location>
</feature>
<dbReference type="InterPro" id="IPR003370">
    <property type="entry name" value="Chromate_transpt"/>
</dbReference>
<comment type="subcellular location">
    <subcellularLocation>
        <location evidence="1">Cell membrane</location>
        <topology evidence="1">Multi-pass membrane protein</topology>
    </subcellularLocation>
</comment>
<accession>A0ABU5ZG76</accession>
<keyword evidence="9" id="KW-1185">Reference proteome</keyword>
<sequence length="178" mass="19141">MLLQLFWSFFKIGFISFGGGYAMIPVIEHEVKTHHWMNSTDFANAIALAGMAPGPIAANSAVYVGYAVDGLTGAIVATVGMVLPSLLLVILAAAFFIKIHRHRLVKAVFYGLRPVVFGLILFAAINLAWGYFRSSGWSSHSWIAVGILVVGYVALARYKVHPLVVILVSGLAGAAFFS</sequence>
<dbReference type="PANTHER" id="PTHR43663:SF1">
    <property type="entry name" value="CHROMATE TRANSPORTER"/>
    <property type="match status" value="1"/>
</dbReference>
<dbReference type="EMBL" id="JAYJLD010000008">
    <property type="protein sequence ID" value="MEB3101513.1"/>
    <property type="molecule type" value="Genomic_DNA"/>
</dbReference>